<name>A0A819U6F8_9BILA</name>
<dbReference type="Pfam" id="PF04500">
    <property type="entry name" value="FLYWCH"/>
    <property type="match status" value="1"/>
</dbReference>
<keyword evidence="1" id="KW-0479">Metal-binding</keyword>
<evidence type="ECO:0008006" key="8">
    <source>
        <dbReference type="Google" id="ProtNLM"/>
    </source>
</evidence>
<evidence type="ECO:0000256" key="1">
    <source>
        <dbReference type="ARBA" id="ARBA00022723"/>
    </source>
</evidence>
<accession>A0A819U6F8</accession>
<organism evidence="6 7">
    <name type="scientific">Rotaria magnacalcarata</name>
    <dbReference type="NCBI Taxonomy" id="392030"/>
    <lineage>
        <taxon>Eukaryota</taxon>
        <taxon>Metazoa</taxon>
        <taxon>Spiralia</taxon>
        <taxon>Gnathifera</taxon>
        <taxon>Rotifera</taxon>
        <taxon>Eurotatoria</taxon>
        <taxon>Bdelloidea</taxon>
        <taxon>Philodinida</taxon>
        <taxon>Philodinidae</taxon>
        <taxon>Rotaria</taxon>
    </lineage>
</organism>
<dbReference type="InterPro" id="IPR007588">
    <property type="entry name" value="Znf_FLYWCH"/>
</dbReference>
<feature type="domain" description="MULE transposase" evidence="5">
    <location>
        <begin position="518"/>
        <end position="615"/>
    </location>
</feature>
<dbReference type="PANTHER" id="PTHR47160">
    <property type="entry name" value="PUTATIVE-RELATED"/>
    <property type="match status" value="1"/>
</dbReference>
<dbReference type="GO" id="GO:0008270">
    <property type="term" value="F:zinc ion binding"/>
    <property type="evidence" value="ECO:0007669"/>
    <property type="project" value="UniProtKB-KW"/>
</dbReference>
<evidence type="ECO:0000313" key="6">
    <source>
        <dbReference type="EMBL" id="CAF4089953.1"/>
    </source>
</evidence>
<evidence type="ECO:0000313" key="7">
    <source>
        <dbReference type="Proteomes" id="UP000663842"/>
    </source>
</evidence>
<comment type="caution">
    <text evidence="6">The sequence shown here is derived from an EMBL/GenBank/DDBJ whole genome shotgun (WGS) entry which is preliminary data.</text>
</comment>
<sequence>MSIVKSSRNKDQLLLDGFRYRRANKSQSIWRCYKNNCAGRVRCDGLQYVNVTDHIHAPCPEELIAMEFKSKIVDSAVTSYYPPRRIINEALTIVSKDDGTAVPNYTSSQRTIERKRRKKDIPLPRPKSFDDIMIPDGLKVTHGGGRFLLYDNGSSSKRIIILSSDDDLDCLSNSEHWHSDGTFKIAPQLFEQLYVIFGYVCGRALPLVYYFLDYFEDTFIGRVIRNNRRRAPRFAIKMWNCFLRLDQDLPRTNNSSEGWNRAIKNSARENPSVYESITDLKIEQHANLIVAEQLQAGVAKRRRRIKYEMLDEQLQHLASNFNDEKDSDISFDIMDTKFTWSITQKGEKALLYKNYLYRLRRENKNGSLVYVCTNKSCPRVITLKNDAIIQCDVTRHNHDPRLTDDVQNVFTGLKRRVITDVDKSIGKIYEEEVKKFRRANGSAATIPIFDTWRSTLYNTRRAILPIIPTSLDSITIPESMSFTHTNEQFLFCNSTTPHKVIAFASETGLKILSENHHWNADGTFRTAPALFSQAYYIHVWDEYSMKPMVYSCLQDKSQETYINLFQSLVQYAEKRNVILKPSSILIDFEQSSINAINEVFPSTKVKCCHFHYAQNIWKKLKKYGLKKLSKEEHIRREIANIISLPFVPRNEINNSMEHIIDVLCNIDSKFEKFTDYVLNNYVEDVRFTSDMWNHFDSIGERSRTNNHVEGWHRQLNARVRTHSDLWAWYNEAKSSEESVMIRHEQEQAQKRTTRPRKAKNIRDDKKLKLGKNKYILDQDFDAYQKVLRSISHRYIDILKDAKLAEHAIVGLFHLLDMILFLKTVKPIKALQILISINHLCCILVHTVMFYRMHLTIRAEDNSSTTNNPTAASTTFILDNQPAHATAHPTAVVFIHSSGDTCDDSLIELSPRPISE</sequence>
<dbReference type="Pfam" id="PF10551">
    <property type="entry name" value="MULE"/>
    <property type="match status" value="1"/>
</dbReference>
<proteinExistence type="predicted"/>
<dbReference type="Gene3D" id="2.20.25.240">
    <property type="match status" value="2"/>
</dbReference>
<evidence type="ECO:0000259" key="4">
    <source>
        <dbReference type="Pfam" id="PF04500"/>
    </source>
</evidence>
<feature type="domain" description="FLYWCH-type" evidence="4">
    <location>
        <begin position="4"/>
        <end position="56"/>
    </location>
</feature>
<keyword evidence="2" id="KW-0863">Zinc-finger</keyword>
<dbReference type="PANTHER" id="PTHR47160:SF10">
    <property type="entry name" value="MULE TRANSPOSASE DOMAIN-CONTAINING PROTEIN"/>
    <property type="match status" value="1"/>
</dbReference>
<evidence type="ECO:0000259" key="5">
    <source>
        <dbReference type="Pfam" id="PF10551"/>
    </source>
</evidence>
<gene>
    <name evidence="6" type="ORF">UXM345_LOCUS21607</name>
</gene>
<dbReference type="EMBL" id="CAJOBF010003409">
    <property type="protein sequence ID" value="CAF4089953.1"/>
    <property type="molecule type" value="Genomic_DNA"/>
</dbReference>
<protein>
    <recommendedName>
        <fullName evidence="8">MULE transposase domain-containing protein</fullName>
    </recommendedName>
</protein>
<dbReference type="AlphaFoldDB" id="A0A819U6F8"/>
<keyword evidence="3" id="KW-0862">Zinc</keyword>
<reference evidence="6" key="1">
    <citation type="submission" date="2021-02" db="EMBL/GenBank/DDBJ databases">
        <authorList>
            <person name="Nowell W R."/>
        </authorList>
    </citation>
    <scope>NUCLEOTIDE SEQUENCE</scope>
</reference>
<evidence type="ECO:0000256" key="3">
    <source>
        <dbReference type="ARBA" id="ARBA00022833"/>
    </source>
</evidence>
<evidence type="ECO:0000256" key="2">
    <source>
        <dbReference type="ARBA" id="ARBA00022771"/>
    </source>
</evidence>
<dbReference type="InterPro" id="IPR018289">
    <property type="entry name" value="MULE_transposase_dom"/>
</dbReference>
<dbReference type="Proteomes" id="UP000663842">
    <property type="component" value="Unassembled WGS sequence"/>
</dbReference>